<evidence type="ECO:0000313" key="3">
    <source>
        <dbReference type="Proteomes" id="UP000765509"/>
    </source>
</evidence>
<feature type="domain" description="Reverse transcriptase Ty1/copia-type" evidence="1">
    <location>
        <begin position="94"/>
        <end position="331"/>
    </location>
</feature>
<dbReference type="InterPro" id="IPR013103">
    <property type="entry name" value="RVT_2"/>
</dbReference>
<dbReference type="EMBL" id="AVOT02063825">
    <property type="protein sequence ID" value="MBW0556391.1"/>
    <property type="molecule type" value="Genomic_DNA"/>
</dbReference>
<organism evidence="2 3">
    <name type="scientific">Austropuccinia psidii MF-1</name>
    <dbReference type="NCBI Taxonomy" id="1389203"/>
    <lineage>
        <taxon>Eukaryota</taxon>
        <taxon>Fungi</taxon>
        <taxon>Dikarya</taxon>
        <taxon>Basidiomycota</taxon>
        <taxon>Pucciniomycotina</taxon>
        <taxon>Pucciniomycetes</taxon>
        <taxon>Pucciniales</taxon>
        <taxon>Sphaerophragmiaceae</taxon>
        <taxon>Austropuccinia</taxon>
    </lineage>
</organism>
<dbReference type="Pfam" id="PF07727">
    <property type="entry name" value="RVT_2"/>
    <property type="match status" value="1"/>
</dbReference>
<comment type="caution">
    <text evidence="2">The sequence shown here is derived from an EMBL/GenBank/DDBJ whole genome shotgun (WGS) entry which is preliminary data.</text>
</comment>
<name>A0A9Q3J6F3_9BASI</name>
<dbReference type="OrthoDB" id="6770443at2759"/>
<gene>
    <name evidence="2" type="ORF">O181_096106</name>
</gene>
<evidence type="ECO:0000313" key="2">
    <source>
        <dbReference type="EMBL" id="MBW0556391.1"/>
    </source>
</evidence>
<protein>
    <recommendedName>
        <fullName evidence="1">Reverse transcriptase Ty1/copia-type domain-containing protein</fullName>
    </recommendedName>
</protein>
<dbReference type="Proteomes" id="UP000765509">
    <property type="component" value="Unassembled WGS sequence"/>
</dbReference>
<accession>A0A9Q3J6F3</accession>
<reference evidence="2" key="1">
    <citation type="submission" date="2021-03" db="EMBL/GenBank/DDBJ databases">
        <title>Draft genome sequence of rust myrtle Austropuccinia psidii MF-1, a brazilian biotype.</title>
        <authorList>
            <person name="Quecine M.C."/>
            <person name="Pachon D.M.R."/>
            <person name="Bonatelli M.L."/>
            <person name="Correr F.H."/>
            <person name="Franceschini L.M."/>
            <person name="Leite T.F."/>
            <person name="Margarido G.R.A."/>
            <person name="Almeida C.A."/>
            <person name="Ferrarezi J.A."/>
            <person name="Labate C.A."/>
        </authorList>
    </citation>
    <scope>NUCLEOTIDE SEQUENCE</scope>
    <source>
        <strain evidence="2">MF-1</strain>
    </source>
</reference>
<sequence>MVDDVQEPPVATKTVADSDPISSSRIKVIIPRHLTLIVGGLDRSNILPYQQRPKTLLTSMSKAPCTFNQAVNSVDKDSWLKAISKELTSMNHLDVWDVVELHPDYKLVGTTWVFGIKRDQLNNLVEYKTCLCAQGFIQTPGVDFDKTYAPTGRLNSLRHLIAHAASRGLHFHHINVNSAFLNSPLAEIVYLSIPQGLNINQRKSCLCLKKAIYGLKQAPLAWYQCLREWLLKIGFSSCILDPCVFFRSKGTLTCLYIQVDDIAIFGEDVLTFKQEIAQEFDIKDIGCADLMLVIKVTHGIGSIALDQSHFTESLLDMYGLSQCNSVATPLEPHVPLHPATTAELAKL</sequence>
<evidence type="ECO:0000259" key="1">
    <source>
        <dbReference type="Pfam" id="PF07727"/>
    </source>
</evidence>
<dbReference type="AlphaFoldDB" id="A0A9Q3J6F3"/>
<dbReference type="SUPFAM" id="SSF56672">
    <property type="entry name" value="DNA/RNA polymerases"/>
    <property type="match status" value="1"/>
</dbReference>
<keyword evidence="3" id="KW-1185">Reference proteome</keyword>
<dbReference type="InterPro" id="IPR043502">
    <property type="entry name" value="DNA/RNA_pol_sf"/>
</dbReference>
<proteinExistence type="predicted"/>